<evidence type="ECO:0000313" key="1">
    <source>
        <dbReference type="EMBL" id="SER79907.1"/>
    </source>
</evidence>
<name>A0A1H9S4H9_9MICO</name>
<gene>
    <name evidence="1" type="ORF">SAMN05216199_1256</name>
</gene>
<dbReference type="Proteomes" id="UP000199019">
    <property type="component" value="Unassembled WGS sequence"/>
</dbReference>
<organism evidence="1 2">
    <name type="scientific">Pedococcus cremeus</name>
    <dbReference type="NCBI Taxonomy" id="587636"/>
    <lineage>
        <taxon>Bacteria</taxon>
        <taxon>Bacillati</taxon>
        <taxon>Actinomycetota</taxon>
        <taxon>Actinomycetes</taxon>
        <taxon>Micrococcales</taxon>
        <taxon>Intrasporangiaceae</taxon>
        <taxon>Pedococcus</taxon>
    </lineage>
</organism>
<dbReference type="RefSeq" id="WP_091756250.1">
    <property type="nucleotide sequence ID" value="NZ_FOHB01000001.1"/>
</dbReference>
<dbReference type="AlphaFoldDB" id="A0A1H9S4H9"/>
<evidence type="ECO:0000313" key="2">
    <source>
        <dbReference type="Proteomes" id="UP000199019"/>
    </source>
</evidence>
<keyword evidence="2" id="KW-1185">Reference proteome</keyword>
<protein>
    <submittedName>
        <fullName evidence="1">Uncharacterized protein</fullName>
    </submittedName>
</protein>
<accession>A0A1H9S4H9</accession>
<dbReference type="EMBL" id="FOHB01000001">
    <property type="protein sequence ID" value="SER79907.1"/>
    <property type="molecule type" value="Genomic_DNA"/>
</dbReference>
<reference evidence="2" key="1">
    <citation type="submission" date="2016-10" db="EMBL/GenBank/DDBJ databases">
        <authorList>
            <person name="Varghese N."/>
            <person name="Submissions S."/>
        </authorList>
    </citation>
    <scope>NUCLEOTIDE SEQUENCE [LARGE SCALE GENOMIC DNA]</scope>
    <source>
        <strain evidence="2">CGMCC 1.6963</strain>
    </source>
</reference>
<proteinExistence type="predicted"/>
<sequence>MTHNPIDGPQIDTDARLLIRSLCTIAGDSEAVRDALLARVDNTTPDALLVLALTALHVTFSECLDAPVPLDRKAAA</sequence>
<dbReference type="STRING" id="587636.SAMN05216199_1256"/>